<protein>
    <recommendedName>
        <fullName evidence="1">WSC domain-containing protein</fullName>
    </recommendedName>
</protein>
<gene>
    <name evidence="2" type="ORF">MCOR_50071</name>
</gene>
<dbReference type="OrthoDB" id="6128639at2759"/>
<name>A0A6J8EB84_MYTCO</name>
<dbReference type="Pfam" id="PF01822">
    <property type="entry name" value="WSC"/>
    <property type="match status" value="1"/>
</dbReference>
<proteinExistence type="predicted"/>
<organism evidence="2 3">
    <name type="scientific">Mytilus coruscus</name>
    <name type="common">Sea mussel</name>
    <dbReference type="NCBI Taxonomy" id="42192"/>
    <lineage>
        <taxon>Eukaryota</taxon>
        <taxon>Metazoa</taxon>
        <taxon>Spiralia</taxon>
        <taxon>Lophotrochozoa</taxon>
        <taxon>Mollusca</taxon>
        <taxon>Bivalvia</taxon>
        <taxon>Autobranchia</taxon>
        <taxon>Pteriomorphia</taxon>
        <taxon>Mytilida</taxon>
        <taxon>Mytiloidea</taxon>
        <taxon>Mytilidae</taxon>
        <taxon>Mytilinae</taxon>
        <taxon>Mytilus</taxon>
    </lineage>
</organism>
<keyword evidence="3" id="KW-1185">Reference proteome</keyword>
<evidence type="ECO:0000313" key="3">
    <source>
        <dbReference type="Proteomes" id="UP000507470"/>
    </source>
</evidence>
<dbReference type="AlphaFoldDB" id="A0A6J8EB84"/>
<accession>A0A6J8EB84</accession>
<dbReference type="InterPro" id="IPR002889">
    <property type="entry name" value="WSC_carb-bd"/>
</dbReference>
<evidence type="ECO:0000313" key="2">
    <source>
        <dbReference type="EMBL" id="CAC5417577.1"/>
    </source>
</evidence>
<sequence>MDCYWVDNNNGMAAFQKLTSSESTTVSCLEKCTDWNYNYAATKLDVWGVFECYCGNDIQFTTTSTGSECGFPCPITVTDQCGRINRIAVYDIRGESLPINIPVVEPTTEVSTSTVERLTTTTAVNTMTSIDEHKTTVSTGNEKTSTATPLVQSTEISTHVAELPVSTSARSSIKETMSTQITKSSSSISSTAVEMVSSSSNYKTPSTSDQMQCMCPCLSVSTKWNFLANMNMSIVELKIFLNDYLDELKRNLTIDKTTTSAYLNTKISAPDDRKSSVSIGYFGLFLVVIPLSDNTTCPGGVISPHIITHKRTELSQLYGLMEKDIKMNSAANVKDYNDNYQHQLRVRTELSQLNGLLEKDIKMNSAANIEDYNDNDQHQSSCGKQFVWIS</sequence>
<dbReference type="EMBL" id="CACVKT020008765">
    <property type="protein sequence ID" value="CAC5417577.1"/>
    <property type="molecule type" value="Genomic_DNA"/>
</dbReference>
<feature type="domain" description="WSC" evidence="1">
    <location>
        <begin position="1"/>
        <end position="93"/>
    </location>
</feature>
<dbReference type="Proteomes" id="UP000507470">
    <property type="component" value="Unassembled WGS sequence"/>
</dbReference>
<dbReference type="PROSITE" id="PS51212">
    <property type="entry name" value="WSC"/>
    <property type="match status" value="1"/>
</dbReference>
<reference evidence="2 3" key="1">
    <citation type="submission" date="2020-06" db="EMBL/GenBank/DDBJ databases">
        <authorList>
            <person name="Li R."/>
            <person name="Bekaert M."/>
        </authorList>
    </citation>
    <scope>NUCLEOTIDE SEQUENCE [LARGE SCALE GENOMIC DNA]</scope>
    <source>
        <strain evidence="3">wild</strain>
    </source>
</reference>
<evidence type="ECO:0000259" key="1">
    <source>
        <dbReference type="PROSITE" id="PS51212"/>
    </source>
</evidence>